<keyword evidence="1" id="KW-0732">Signal</keyword>
<evidence type="ECO:0000313" key="3">
    <source>
        <dbReference type="Proteomes" id="UP000008744"/>
    </source>
</evidence>
<dbReference type="eggNOG" id="ENOG502T6W2">
    <property type="taxonomic scope" value="Eukaryota"/>
</dbReference>
<dbReference type="OMA" id="CPLQQNI"/>
<dbReference type="EMBL" id="CH479229">
    <property type="protein sequence ID" value="EDW36447.1"/>
    <property type="molecule type" value="Genomic_DNA"/>
</dbReference>
<accession>B4H9H1</accession>
<dbReference type="SMART" id="SM00697">
    <property type="entry name" value="DM8"/>
    <property type="match status" value="1"/>
</dbReference>
<dbReference type="PANTHER" id="PTHR20898">
    <property type="entry name" value="DAEDALUS ON 3-RELATED-RELATED"/>
    <property type="match status" value="1"/>
</dbReference>
<dbReference type="PANTHER" id="PTHR20898:SF0">
    <property type="entry name" value="DAEDALUS ON 3-RELATED"/>
    <property type="match status" value="1"/>
</dbReference>
<gene>
    <name evidence="2" type="primary">Dper\GL10316</name>
    <name evidence="2" type="ORF">Dper_GL10316</name>
</gene>
<feature type="chain" id="PRO_5002808069" evidence="1">
    <location>
        <begin position="26"/>
        <end position="183"/>
    </location>
</feature>
<name>B4H9H1_DROPE</name>
<dbReference type="HOGENOM" id="CLU_116900_0_0_1"/>
<dbReference type="InterPro" id="IPR010512">
    <property type="entry name" value="DUF1091"/>
</dbReference>
<sequence length="183" mass="21430">MKDQLVFFSLMLSILLLKELEPIEGRVFKVSKMDCRTLDPSFAHVKNCNVVHSEHGRAALYIHITMLYKGPIDDIILNLGIYKILKNRRFQFVNETMDFCSFLRQPLQSGFFGFLINPLLKITNVNRTCPLQQDYIFNGFPIDEDTLKEVPLPNGVYMLQVRTSMLKKWRTDIKVYSTRVEKY</sequence>
<dbReference type="KEGG" id="dpe:6602522"/>
<dbReference type="PhylomeDB" id="B4H9H1"/>
<dbReference type="AlphaFoldDB" id="B4H9H1"/>
<dbReference type="OrthoDB" id="7864053at2759"/>
<feature type="signal peptide" evidence="1">
    <location>
        <begin position="1"/>
        <end position="25"/>
    </location>
</feature>
<reference evidence="2 3" key="1">
    <citation type="journal article" date="2007" name="Nature">
        <title>Evolution of genes and genomes on the Drosophila phylogeny.</title>
        <authorList>
            <consortium name="Drosophila 12 Genomes Consortium"/>
            <person name="Clark A.G."/>
            <person name="Eisen M.B."/>
            <person name="Smith D.R."/>
            <person name="Bergman C.M."/>
            <person name="Oliver B."/>
            <person name="Markow T.A."/>
            <person name="Kaufman T.C."/>
            <person name="Kellis M."/>
            <person name="Gelbart W."/>
            <person name="Iyer V.N."/>
            <person name="Pollard D.A."/>
            <person name="Sackton T.B."/>
            <person name="Larracuente A.M."/>
            <person name="Singh N.D."/>
            <person name="Abad J.P."/>
            <person name="Abt D.N."/>
            <person name="Adryan B."/>
            <person name="Aguade M."/>
            <person name="Akashi H."/>
            <person name="Anderson W.W."/>
            <person name="Aquadro C.F."/>
            <person name="Ardell D.H."/>
            <person name="Arguello R."/>
            <person name="Artieri C.G."/>
            <person name="Barbash D.A."/>
            <person name="Barker D."/>
            <person name="Barsanti P."/>
            <person name="Batterham P."/>
            <person name="Batzoglou S."/>
            <person name="Begun D."/>
            <person name="Bhutkar A."/>
            <person name="Blanco E."/>
            <person name="Bosak S.A."/>
            <person name="Bradley R.K."/>
            <person name="Brand A.D."/>
            <person name="Brent M.R."/>
            <person name="Brooks A.N."/>
            <person name="Brown R.H."/>
            <person name="Butlin R.K."/>
            <person name="Caggese C."/>
            <person name="Calvi B.R."/>
            <person name="Bernardo de Carvalho A."/>
            <person name="Caspi A."/>
            <person name="Castrezana S."/>
            <person name="Celniker S.E."/>
            <person name="Chang J.L."/>
            <person name="Chapple C."/>
            <person name="Chatterji S."/>
            <person name="Chinwalla A."/>
            <person name="Civetta A."/>
            <person name="Clifton S.W."/>
            <person name="Comeron J.M."/>
            <person name="Costello J.C."/>
            <person name="Coyne J.A."/>
            <person name="Daub J."/>
            <person name="David R.G."/>
            <person name="Delcher A.L."/>
            <person name="Delehaunty K."/>
            <person name="Do C.B."/>
            <person name="Ebling H."/>
            <person name="Edwards K."/>
            <person name="Eickbush T."/>
            <person name="Evans J.D."/>
            <person name="Filipski A."/>
            <person name="Findeiss S."/>
            <person name="Freyhult E."/>
            <person name="Fulton L."/>
            <person name="Fulton R."/>
            <person name="Garcia A.C."/>
            <person name="Gardiner A."/>
            <person name="Garfield D.A."/>
            <person name="Garvin B.E."/>
            <person name="Gibson G."/>
            <person name="Gilbert D."/>
            <person name="Gnerre S."/>
            <person name="Godfrey J."/>
            <person name="Good R."/>
            <person name="Gotea V."/>
            <person name="Gravely B."/>
            <person name="Greenberg A.J."/>
            <person name="Griffiths-Jones S."/>
            <person name="Gross S."/>
            <person name="Guigo R."/>
            <person name="Gustafson E.A."/>
            <person name="Haerty W."/>
            <person name="Hahn M.W."/>
            <person name="Halligan D.L."/>
            <person name="Halpern A.L."/>
            <person name="Halter G.M."/>
            <person name="Han M.V."/>
            <person name="Heger A."/>
            <person name="Hillier L."/>
            <person name="Hinrichs A.S."/>
            <person name="Holmes I."/>
            <person name="Hoskins R.A."/>
            <person name="Hubisz M.J."/>
            <person name="Hultmark D."/>
            <person name="Huntley M.A."/>
            <person name="Jaffe D.B."/>
            <person name="Jagadeeshan S."/>
            <person name="Jeck W.R."/>
            <person name="Johnson J."/>
            <person name="Jones C.D."/>
            <person name="Jordan W.C."/>
            <person name="Karpen G.H."/>
            <person name="Kataoka E."/>
            <person name="Keightley P.D."/>
            <person name="Kheradpour P."/>
            <person name="Kirkness E.F."/>
            <person name="Koerich L.B."/>
            <person name="Kristiansen K."/>
            <person name="Kudrna D."/>
            <person name="Kulathinal R.J."/>
            <person name="Kumar S."/>
            <person name="Kwok R."/>
            <person name="Lander E."/>
            <person name="Langley C.H."/>
            <person name="Lapoint R."/>
            <person name="Lazzaro B.P."/>
            <person name="Lee S.J."/>
            <person name="Levesque L."/>
            <person name="Li R."/>
            <person name="Lin C.F."/>
            <person name="Lin M.F."/>
            <person name="Lindblad-Toh K."/>
            <person name="Llopart A."/>
            <person name="Long M."/>
            <person name="Low L."/>
            <person name="Lozovsky E."/>
            <person name="Lu J."/>
            <person name="Luo M."/>
            <person name="Machado C.A."/>
            <person name="Makalowski W."/>
            <person name="Marzo M."/>
            <person name="Matsuda M."/>
            <person name="Matzkin L."/>
            <person name="McAllister B."/>
            <person name="McBride C.S."/>
            <person name="McKernan B."/>
            <person name="McKernan K."/>
            <person name="Mendez-Lago M."/>
            <person name="Minx P."/>
            <person name="Mollenhauer M.U."/>
            <person name="Montooth K."/>
            <person name="Mount S.M."/>
            <person name="Mu X."/>
            <person name="Myers E."/>
            <person name="Negre B."/>
            <person name="Newfeld S."/>
            <person name="Nielsen R."/>
            <person name="Noor M.A."/>
            <person name="O'Grady P."/>
            <person name="Pachter L."/>
            <person name="Papaceit M."/>
            <person name="Parisi M.J."/>
            <person name="Parisi M."/>
            <person name="Parts L."/>
            <person name="Pedersen J.S."/>
            <person name="Pesole G."/>
            <person name="Phillippy A.M."/>
            <person name="Ponting C.P."/>
            <person name="Pop M."/>
            <person name="Porcelli D."/>
            <person name="Powell J.R."/>
            <person name="Prohaska S."/>
            <person name="Pruitt K."/>
            <person name="Puig M."/>
            <person name="Quesneville H."/>
            <person name="Ram K.R."/>
            <person name="Rand D."/>
            <person name="Rasmussen M.D."/>
            <person name="Reed L.K."/>
            <person name="Reenan R."/>
            <person name="Reily A."/>
            <person name="Remington K.A."/>
            <person name="Rieger T.T."/>
            <person name="Ritchie M.G."/>
            <person name="Robin C."/>
            <person name="Rogers Y.H."/>
            <person name="Rohde C."/>
            <person name="Rozas J."/>
            <person name="Rubenfield M.J."/>
            <person name="Ruiz A."/>
            <person name="Russo S."/>
            <person name="Salzberg S.L."/>
            <person name="Sanchez-Gracia A."/>
            <person name="Saranga D.J."/>
            <person name="Sato H."/>
            <person name="Schaeffer S.W."/>
            <person name="Schatz M.C."/>
            <person name="Schlenke T."/>
            <person name="Schwartz R."/>
            <person name="Segarra C."/>
            <person name="Singh R.S."/>
            <person name="Sirot L."/>
            <person name="Sirota M."/>
            <person name="Sisneros N.B."/>
            <person name="Smith C.D."/>
            <person name="Smith T.F."/>
            <person name="Spieth J."/>
            <person name="Stage D.E."/>
            <person name="Stark A."/>
            <person name="Stephan W."/>
            <person name="Strausberg R.L."/>
            <person name="Strempel S."/>
            <person name="Sturgill D."/>
            <person name="Sutton G."/>
            <person name="Sutton G.G."/>
            <person name="Tao W."/>
            <person name="Teichmann S."/>
            <person name="Tobari Y.N."/>
            <person name="Tomimura Y."/>
            <person name="Tsolas J.M."/>
            <person name="Valente V.L."/>
            <person name="Venter E."/>
            <person name="Venter J.C."/>
            <person name="Vicario S."/>
            <person name="Vieira F.G."/>
            <person name="Vilella A.J."/>
            <person name="Villasante A."/>
            <person name="Walenz B."/>
            <person name="Wang J."/>
            <person name="Wasserman M."/>
            <person name="Watts T."/>
            <person name="Wilson D."/>
            <person name="Wilson R.K."/>
            <person name="Wing R.A."/>
            <person name="Wolfner M.F."/>
            <person name="Wong A."/>
            <person name="Wong G.K."/>
            <person name="Wu C.I."/>
            <person name="Wu G."/>
            <person name="Yamamoto D."/>
            <person name="Yang H.P."/>
            <person name="Yang S.P."/>
            <person name="Yorke J.A."/>
            <person name="Yoshida K."/>
            <person name="Zdobnov E."/>
            <person name="Zhang P."/>
            <person name="Zhang Y."/>
            <person name="Zimin A.V."/>
            <person name="Baldwin J."/>
            <person name="Abdouelleil A."/>
            <person name="Abdulkadir J."/>
            <person name="Abebe A."/>
            <person name="Abera B."/>
            <person name="Abreu J."/>
            <person name="Acer S.C."/>
            <person name="Aftuck L."/>
            <person name="Alexander A."/>
            <person name="An P."/>
            <person name="Anderson E."/>
            <person name="Anderson S."/>
            <person name="Arachi H."/>
            <person name="Azer M."/>
            <person name="Bachantsang P."/>
            <person name="Barry A."/>
            <person name="Bayul T."/>
            <person name="Berlin A."/>
            <person name="Bessette D."/>
            <person name="Bloom T."/>
            <person name="Blye J."/>
            <person name="Boguslavskiy L."/>
            <person name="Bonnet C."/>
            <person name="Boukhgalter B."/>
            <person name="Bourzgui I."/>
            <person name="Brown A."/>
            <person name="Cahill P."/>
            <person name="Channer S."/>
            <person name="Cheshatsang Y."/>
            <person name="Chuda L."/>
            <person name="Citroen M."/>
            <person name="Collymore A."/>
            <person name="Cooke P."/>
            <person name="Costello M."/>
            <person name="D'Aco K."/>
            <person name="Daza R."/>
            <person name="De Haan G."/>
            <person name="DeGray S."/>
            <person name="DeMaso C."/>
            <person name="Dhargay N."/>
            <person name="Dooley K."/>
            <person name="Dooley E."/>
            <person name="Doricent M."/>
            <person name="Dorje P."/>
            <person name="Dorjee K."/>
            <person name="Dupes A."/>
            <person name="Elong R."/>
            <person name="Falk J."/>
            <person name="Farina A."/>
            <person name="Faro S."/>
            <person name="Ferguson D."/>
            <person name="Fisher S."/>
            <person name="Foley C.D."/>
            <person name="Franke A."/>
            <person name="Friedrich D."/>
            <person name="Gadbois L."/>
            <person name="Gearin G."/>
            <person name="Gearin C.R."/>
            <person name="Giannoukos G."/>
            <person name="Goode T."/>
            <person name="Graham J."/>
            <person name="Grandbois E."/>
            <person name="Grewal S."/>
            <person name="Gyaltsen K."/>
            <person name="Hafez N."/>
            <person name="Hagos B."/>
            <person name="Hall J."/>
            <person name="Henson C."/>
            <person name="Hollinger A."/>
            <person name="Honan T."/>
            <person name="Huard M.D."/>
            <person name="Hughes L."/>
            <person name="Hurhula B."/>
            <person name="Husby M.E."/>
            <person name="Kamat A."/>
            <person name="Kanga B."/>
            <person name="Kashin S."/>
            <person name="Khazanovich D."/>
            <person name="Kisner P."/>
            <person name="Lance K."/>
            <person name="Lara M."/>
            <person name="Lee W."/>
            <person name="Lennon N."/>
            <person name="Letendre F."/>
            <person name="LeVine R."/>
            <person name="Lipovsky A."/>
            <person name="Liu X."/>
            <person name="Liu J."/>
            <person name="Liu S."/>
            <person name="Lokyitsang T."/>
            <person name="Lokyitsang Y."/>
            <person name="Lubonja R."/>
            <person name="Lui A."/>
            <person name="MacDonald P."/>
            <person name="Magnisalis V."/>
            <person name="Maru K."/>
            <person name="Matthews C."/>
            <person name="McCusker W."/>
            <person name="McDonough S."/>
            <person name="Mehta T."/>
            <person name="Meldrim J."/>
            <person name="Meneus L."/>
            <person name="Mihai O."/>
            <person name="Mihalev A."/>
            <person name="Mihova T."/>
            <person name="Mittelman R."/>
            <person name="Mlenga V."/>
            <person name="Montmayeur A."/>
            <person name="Mulrain L."/>
            <person name="Navidi A."/>
            <person name="Naylor J."/>
            <person name="Negash T."/>
            <person name="Nguyen T."/>
            <person name="Nguyen N."/>
            <person name="Nicol R."/>
            <person name="Norbu C."/>
            <person name="Norbu N."/>
            <person name="Novod N."/>
            <person name="O'Neill B."/>
            <person name="Osman S."/>
            <person name="Markiewicz E."/>
            <person name="Oyono O.L."/>
            <person name="Patti C."/>
            <person name="Phunkhang P."/>
            <person name="Pierre F."/>
            <person name="Priest M."/>
            <person name="Raghuraman S."/>
            <person name="Rege F."/>
            <person name="Reyes R."/>
            <person name="Rise C."/>
            <person name="Rogov P."/>
            <person name="Ross K."/>
            <person name="Ryan E."/>
            <person name="Settipalli S."/>
            <person name="Shea T."/>
            <person name="Sherpa N."/>
            <person name="Shi L."/>
            <person name="Shih D."/>
            <person name="Sparrow T."/>
            <person name="Spaulding J."/>
            <person name="Stalker J."/>
            <person name="Stange-Thomann N."/>
            <person name="Stavropoulos S."/>
            <person name="Stone C."/>
            <person name="Strader C."/>
            <person name="Tesfaye S."/>
            <person name="Thomson T."/>
            <person name="Thoulutsang Y."/>
            <person name="Thoulutsang D."/>
            <person name="Topham K."/>
            <person name="Topping I."/>
            <person name="Tsamla T."/>
            <person name="Vassiliev H."/>
            <person name="Vo A."/>
            <person name="Wangchuk T."/>
            <person name="Wangdi T."/>
            <person name="Weiand M."/>
            <person name="Wilkinson J."/>
            <person name="Wilson A."/>
            <person name="Yadav S."/>
            <person name="Young G."/>
            <person name="Yu Q."/>
            <person name="Zembek L."/>
            <person name="Zhong D."/>
            <person name="Zimmer A."/>
            <person name="Zwirko Z."/>
            <person name="Jaffe D.B."/>
            <person name="Alvarez P."/>
            <person name="Brockman W."/>
            <person name="Butler J."/>
            <person name="Chin C."/>
            <person name="Gnerre S."/>
            <person name="Grabherr M."/>
            <person name="Kleber M."/>
            <person name="Mauceli E."/>
            <person name="MacCallum I."/>
        </authorList>
    </citation>
    <scope>NUCLEOTIDE SEQUENCE [LARGE SCALE GENOMIC DNA]</scope>
    <source>
        <strain evidence="3">MSH-3 / Tucson 14011-0111.49</strain>
    </source>
</reference>
<organism evidence="3">
    <name type="scientific">Drosophila persimilis</name>
    <name type="common">Fruit fly</name>
    <dbReference type="NCBI Taxonomy" id="7234"/>
    <lineage>
        <taxon>Eukaryota</taxon>
        <taxon>Metazoa</taxon>
        <taxon>Ecdysozoa</taxon>
        <taxon>Arthropoda</taxon>
        <taxon>Hexapoda</taxon>
        <taxon>Insecta</taxon>
        <taxon>Pterygota</taxon>
        <taxon>Neoptera</taxon>
        <taxon>Endopterygota</taxon>
        <taxon>Diptera</taxon>
        <taxon>Brachycera</taxon>
        <taxon>Muscomorpha</taxon>
        <taxon>Ephydroidea</taxon>
        <taxon>Drosophilidae</taxon>
        <taxon>Drosophila</taxon>
        <taxon>Sophophora</taxon>
    </lineage>
</organism>
<dbReference type="Pfam" id="PF06477">
    <property type="entry name" value="DUF1091"/>
    <property type="match status" value="1"/>
</dbReference>
<dbReference type="Proteomes" id="UP000008744">
    <property type="component" value="Unassembled WGS sequence"/>
</dbReference>
<protein>
    <submittedName>
        <fullName evidence="2">GL10316</fullName>
    </submittedName>
</protein>
<evidence type="ECO:0000313" key="2">
    <source>
        <dbReference type="EMBL" id="EDW36447.1"/>
    </source>
</evidence>
<proteinExistence type="predicted"/>
<keyword evidence="3" id="KW-1185">Reference proteome</keyword>
<evidence type="ECO:0000256" key="1">
    <source>
        <dbReference type="SAM" id="SignalP"/>
    </source>
</evidence>